<dbReference type="AlphaFoldDB" id="G7TBF7"/>
<gene>
    <name evidence="1" type="ORF">XOC_0629</name>
</gene>
<dbReference type="Proteomes" id="UP000008851">
    <property type="component" value="Chromosome"/>
</dbReference>
<protein>
    <submittedName>
        <fullName evidence="1">Uncharacterized protein</fullName>
    </submittedName>
</protein>
<dbReference type="HOGENOM" id="CLU_2903242_0_0_6"/>
<sequence length="62" mass="6886">MLTMWSTRFLHALAVLCHCASRHQRRMPAASTAHRFLLVLTNARAGMDRQAPAFALHQSVGA</sequence>
<organism evidence="1 2">
    <name type="scientific">Xanthomonas oryzae pv. oryzicola (strain BLS256)</name>
    <dbReference type="NCBI Taxonomy" id="383407"/>
    <lineage>
        <taxon>Bacteria</taxon>
        <taxon>Pseudomonadati</taxon>
        <taxon>Pseudomonadota</taxon>
        <taxon>Gammaproteobacteria</taxon>
        <taxon>Lysobacterales</taxon>
        <taxon>Lysobacteraceae</taxon>
        <taxon>Xanthomonas</taxon>
    </lineage>
</organism>
<reference evidence="1 2" key="1">
    <citation type="journal article" date="2011" name="J. Bacteriol.">
        <title>Two new complete genome sequences offer insight into host and tissue specificity of plant pathogenic Xanthomonas spp.</title>
        <authorList>
            <person name="Bogdanove A.J."/>
            <person name="Koebnik R."/>
            <person name="Lu H."/>
            <person name="Furutani A."/>
            <person name="Angiuoli S.V."/>
            <person name="Patil P.B."/>
            <person name="Van Sluys M.A."/>
            <person name="Ryan R.P."/>
            <person name="Meyer D.F."/>
            <person name="Han S.W."/>
            <person name="Aparna G."/>
            <person name="Rajaram M."/>
            <person name="Delcher A.L."/>
            <person name="Phillippy A.M."/>
            <person name="Puiu D."/>
            <person name="Schatz M.C."/>
            <person name="Shumway M."/>
            <person name="Sommer D.D."/>
            <person name="Trapnell C."/>
            <person name="Benahmed F."/>
            <person name="Dimitrov G."/>
            <person name="Madupu R."/>
            <person name="Radune D."/>
            <person name="Sullivan S."/>
            <person name="Jha G."/>
            <person name="Ishihara H."/>
            <person name="Lee S.W."/>
            <person name="Pandey A."/>
            <person name="Sharma V."/>
            <person name="Sriariyanun M."/>
            <person name="Szurek B."/>
            <person name="Vera-Cruz C.M."/>
            <person name="Dorman K.S."/>
            <person name="Ronald P.C."/>
            <person name="Verdier V."/>
            <person name="Dow J.M."/>
            <person name="Sonti R.V."/>
            <person name="Tsuge S."/>
            <person name="Brendel V.P."/>
            <person name="Rabinowicz P.D."/>
            <person name="Leach J.E."/>
            <person name="White F.F."/>
            <person name="Salzberg S.L."/>
        </authorList>
    </citation>
    <scope>NUCLEOTIDE SEQUENCE [LARGE SCALE GENOMIC DNA]</scope>
    <source>
        <strain evidence="1 2">BLS256</strain>
    </source>
</reference>
<accession>G7TBF7</accession>
<proteinExistence type="predicted"/>
<dbReference type="KEGG" id="xor:XOC_0629"/>
<evidence type="ECO:0000313" key="2">
    <source>
        <dbReference type="Proteomes" id="UP000008851"/>
    </source>
</evidence>
<evidence type="ECO:0000313" key="1">
    <source>
        <dbReference type="EMBL" id="AEQ94837.1"/>
    </source>
</evidence>
<name>G7TBF7_XANOB</name>
<dbReference type="EMBL" id="CP003057">
    <property type="protein sequence ID" value="AEQ94837.1"/>
    <property type="molecule type" value="Genomic_DNA"/>
</dbReference>